<dbReference type="InterPro" id="IPR036388">
    <property type="entry name" value="WH-like_DNA-bd_sf"/>
</dbReference>
<organism evidence="8 9">
    <name type="scientific">Cryomorpha ignava</name>
    <dbReference type="NCBI Taxonomy" id="101383"/>
    <lineage>
        <taxon>Bacteria</taxon>
        <taxon>Pseudomonadati</taxon>
        <taxon>Bacteroidota</taxon>
        <taxon>Flavobacteriia</taxon>
        <taxon>Flavobacteriales</taxon>
        <taxon>Cryomorphaceae</taxon>
        <taxon>Cryomorpha</taxon>
    </lineage>
</organism>
<dbReference type="AlphaFoldDB" id="A0A7K3WRY0"/>
<dbReference type="InterPro" id="IPR039425">
    <property type="entry name" value="RNA_pol_sigma-70-like"/>
</dbReference>
<feature type="domain" description="RNA polymerase sigma-70 region 2" evidence="6">
    <location>
        <begin position="29"/>
        <end position="95"/>
    </location>
</feature>
<dbReference type="InterPro" id="IPR013249">
    <property type="entry name" value="RNA_pol_sigma70_r4_t2"/>
</dbReference>
<dbReference type="GO" id="GO:0006352">
    <property type="term" value="P:DNA-templated transcription initiation"/>
    <property type="evidence" value="ECO:0007669"/>
    <property type="project" value="InterPro"/>
</dbReference>
<dbReference type="Gene3D" id="1.10.1740.10">
    <property type="match status" value="1"/>
</dbReference>
<feature type="domain" description="RNA polymerase sigma factor 70 region 4 type 2" evidence="7">
    <location>
        <begin position="126"/>
        <end position="176"/>
    </location>
</feature>
<dbReference type="PANTHER" id="PTHR43133:SF8">
    <property type="entry name" value="RNA POLYMERASE SIGMA FACTOR HI_1459-RELATED"/>
    <property type="match status" value="1"/>
</dbReference>
<dbReference type="SUPFAM" id="SSF88659">
    <property type="entry name" value="Sigma3 and sigma4 domains of RNA polymerase sigma factors"/>
    <property type="match status" value="1"/>
</dbReference>
<evidence type="ECO:0000256" key="3">
    <source>
        <dbReference type="ARBA" id="ARBA00023082"/>
    </source>
</evidence>
<dbReference type="GO" id="GO:0016987">
    <property type="term" value="F:sigma factor activity"/>
    <property type="evidence" value="ECO:0007669"/>
    <property type="project" value="UniProtKB-KW"/>
</dbReference>
<evidence type="ECO:0000313" key="8">
    <source>
        <dbReference type="EMBL" id="NEN24429.1"/>
    </source>
</evidence>
<keyword evidence="3" id="KW-0731">Sigma factor</keyword>
<dbReference type="InterPro" id="IPR014284">
    <property type="entry name" value="RNA_pol_sigma-70_dom"/>
</dbReference>
<dbReference type="CDD" id="cd06171">
    <property type="entry name" value="Sigma70_r4"/>
    <property type="match status" value="1"/>
</dbReference>
<dbReference type="SUPFAM" id="SSF88946">
    <property type="entry name" value="Sigma2 domain of RNA polymerase sigma factors"/>
    <property type="match status" value="1"/>
</dbReference>
<keyword evidence="9" id="KW-1185">Reference proteome</keyword>
<keyword evidence="2" id="KW-0805">Transcription regulation</keyword>
<comment type="caution">
    <text evidence="8">The sequence shown here is derived from an EMBL/GenBank/DDBJ whole genome shotgun (WGS) entry which is preliminary data.</text>
</comment>
<reference evidence="8 9" key="1">
    <citation type="submission" date="2020-02" db="EMBL/GenBank/DDBJ databases">
        <title>Out from the shadows clarifying the taxonomy of the family Cryomorphaceae and related taxa by utilizing the GTDB taxonomic framework.</title>
        <authorList>
            <person name="Bowman J.P."/>
        </authorList>
    </citation>
    <scope>NUCLEOTIDE SEQUENCE [LARGE SCALE GENOMIC DNA]</scope>
    <source>
        <strain evidence="8 9">QSSC 1-22</strain>
    </source>
</reference>
<dbReference type="GO" id="GO:0003677">
    <property type="term" value="F:DNA binding"/>
    <property type="evidence" value="ECO:0007669"/>
    <property type="project" value="UniProtKB-KW"/>
</dbReference>
<dbReference type="PANTHER" id="PTHR43133">
    <property type="entry name" value="RNA POLYMERASE ECF-TYPE SIGMA FACTO"/>
    <property type="match status" value="1"/>
</dbReference>
<dbReference type="InterPro" id="IPR013325">
    <property type="entry name" value="RNA_pol_sigma_r2"/>
</dbReference>
<comment type="similarity">
    <text evidence="1">Belongs to the sigma-70 factor family. ECF subfamily.</text>
</comment>
<gene>
    <name evidence="8" type="ORF">G3O08_13035</name>
</gene>
<sequence>MNRTSHTSHTDEELLKLSAEGQKTAFEEIYNRYSGRIYNYFLRMNRNDSAKAQDLTQDLFLKIIQNQADFDLTRSFKTWIFSMANNMCKNIYRHQEVVKKADKELAYTQNNSVKMEPVHDKFKFKEALNQALNDLEPIKKSSFIMRYKQDMSIREIAEITKTSEGTVKSRLFYTLRQLSVSLKSFEKI</sequence>
<dbReference type="NCBIfam" id="TIGR02937">
    <property type="entry name" value="sigma70-ECF"/>
    <property type="match status" value="1"/>
</dbReference>
<proteinExistence type="inferred from homology"/>
<dbReference type="Pfam" id="PF04542">
    <property type="entry name" value="Sigma70_r2"/>
    <property type="match status" value="1"/>
</dbReference>
<evidence type="ECO:0000259" key="7">
    <source>
        <dbReference type="Pfam" id="PF08281"/>
    </source>
</evidence>
<protein>
    <submittedName>
        <fullName evidence="8">RNA polymerase sigma factor</fullName>
    </submittedName>
</protein>
<evidence type="ECO:0000313" key="9">
    <source>
        <dbReference type="Proteomes" id="UP000486602"/>
    </source>
</evidence>
<accession>A0A7K3WRY0</accession>
<evidence type="ECO:0000256" key="2">
    <source>
        <dbReference type="ARBA" id="ARBA00023015"/>
    </source>
</evidence>
<evidence type="ECO:0000256" key="1">
    <source>
        <dbReference type="ARBA" id="ARBA00010641"/>
    </source>
</evidence>
<keyword evidence="4" id="KW-0238">DNA-binding</keyword>
<evidence type="ECO:0000256" key="5">
    <source>
        <dbReference type="ARBA" id="ARBA00023163"/>
    </source>
</evidence>
<dbReference type="Gene3D" id="1.10.10.10">
    <property type="entry name" value="Winged helix-like DNA-binding domain superfamily/Winged helix DNA-binding domain"/>
    <property type="match status" value="1"/>
</dbReference>
<dbReference type="InterPro" id="IPR013324">
    <property type="entry name" value="RNA_pol_sigma_r3/r4-like"/>
</dbReference>
<keyword evidence="5" id="KW-0804">Transcription</keyword>
<dbReference type="InterPro" id="IPR007627">
    <property type="entry name" value="RNA_pol_sigma70_r2"/>
</dbReference>
<dbReference type="Pfam" id="PF08281">
    <property type="entry name" value="Sigma70_r4_2"/>
    <property type="match status" value="1"/>
</dbReference>
<dbReference type="RefSeq" id="WP_163285821.1">
    <property type="nucleotide sequence ID" value="NZ_JAAGVY010000025.1"/>
</dbReference>
<dbReference type="EMBL" id="JAAGVY010000025">
    <property type="protein sequence ID" value="NEN24429.1"/>
    <property type="molecule type" value="Genomic_DNA"/>
</dbReference>
<name>A0A7K3WRY0_9FLAO</name>
<dbReference type="Proteomes" id="UP000486602">
    <property type="component" value="Unassembled WGS sequence"/>
</dbReference>
<evidence type="ECO:0000256" key="4">
    <source>
        <dbReference type="ARBA" id="ARBA00023125"/>
    </source>
</evidence>
<evidence type="ECO:0000259" key="6">
    <source>
        <dbReference type="Pfam" id="PF04542"/>
    </source>
</evidence>